<protein>
    <submittedName>
        <fullName evidence="1">Uncharacterized protein</fullName>
    </submittedName>
</protein>
<dbReference type="SUPFAM" id="SSF57889">
    <property type="entry name" value="Cysteine-rich domain"/>
    <property type="match status" value="2"/>
</dbReference>
<gene>
    <name evidence="1" type="ORF">POM88_021708</name>
</gene>
<proteinExistence type="predicted"/>
<dbReference type="AlphaFoldDB" id="A0AAD8MU24"/>
<evidence type="ECO:0000313" key="2">
    <source>
        <dbReference type="Proteomes" id="UP001237642"/>
    </source>
</evidence>
<organism evidence="1 2">
    <name type="scientific">Heracleum sosnowskyi</name>
    <dbReference type="NCBI Taxonomy" id="360622"/>
    <lineage>
        <taxon>Eukaryota</taxon>
        <taxon>Viridiplantae</taxon>
        <taxon>Streptophyta</taxon>
        <taxon>Embryophyta</taxon>
        <taxon>Tracheophyta</taxon>
        <taxon>Spermatophyta</taxon>
        <taxon>Magnoliopsida</taxon>
        <taxon>eudicotyledons</taxon>
        <taxon>Gunneridae</taxon>
        <taxon>Pentapetalae</taxon>
        <taxon>asterids</taxon>
        <taxon>campanulids</taxon>
        <taxon>Apiales</taxon>
        <taxon>Apiaceae</taxon>
        <taxon>Apioideae</taxon>
        <taxon>apioid superclade</taxon>
        <taxon>Tordylieae</taxon>
        <taxon>Tordyliinae</taxon>
        <taxon>Heracleum</taxon>
    </lineage>
</organism>
<keyword evidence="2" id="KW-1185">Reference proteome</keyword>
<sequence length="239" mass="27330">MAATSNPNATRNLACPKCKTEKLSKAKRAEFKKCWACQDWIYAGAKSAWTCNTCRKIFHEFCLKMSDRVPPPVRVNFDGNPEFELSLTEVKKLGKNERCKACDDPLKGLTRYSNGEYNVHPECAVNLVPAKILGAGSTSLPSNLQKFLNNHRQIREMSVTFHKSLPDGVNCMLCDHKYKWSYVITDGKHRSGCHLHCARAQLIFDDESDKHKRHFPLNEMIPYAVKIMAAKLVRRMYNY</sequence>
<dbReference type="EMBL" id="JAUIZM010000005">
    <property type="protein sequence ID" value="KAK1383973.1"/>
    <property type="molecule type" value="Genomic_DNA"/>
</dbReference>
<dbReference type="InterPro" id="IPR046349">
    <property type="entry name" value="C1-like_sf"/>
</dbReference>
<name>A0AAD8MU24_9APIA</name>
<reference evidence="1" key="2">
    <citation type="submission" date="2023-05" db="EMBL/GenBank/DDBJ databases">
        <authorList>
            <person name="Schelkunov M.I."/>
        </authorList>
    </citation>
    <scope>NUCLEOTIDE SEQUENCE</scope>
    <source>
        <strain evidence="1">Hsosn_3</strain>
        <tissue evidence="1">Leaf</tissue>
    </source>
</reference>
<accession>A0AAD8MU24</accession>
<dbReference type="Proteomes" id="UP001237642">
    <property type="component" value="Unassembled WGS sequence"/>
</dbReference>
<evidence type="ECO:0000313" key="1">
    <source>
        <dbReference type="EMBL" id="KAK1383973.1"/>
    </source>
</evidence>
<reference evidence="1" key="1">
    <citation type="submission" date="2023-02" db="EMBL/GenBank/DDBJ databases">
        <title>Genome of toxic invasive species Heracleum sosnowskyi carries increased number of genes despite the absence of recent whole-genome duplications.</title>
        <authorList>
            <person name="Schelkunov M."/>
            <person name="Shtratnikova V."/>
            <person name="Makarenko M."/>
            <person name="Klepikova A."/>
            <person name="Omelchenko D."/>
            <person name="Novikova G."/>
            <person name="Obukhova E."/>
            <person name="Bogdanov V."/>
            <person name="Penin A."/>
            <person name="Logacheva M."/>
        </authorList>
    </citation>
    <scope>NUCLEOTIDE SEQUENCE</scope>
    <source>
        <strain evidence="1">Hsosn_3</strain>
        <tissue evidence="1">Leaf</tissue>
    </source>
</reference>
<comment type="caution">
    <text evidence="1">The sequence shown here is derived from an EMBL/GenBank/DDBJ whole genome shotgun (WGS) entry which is preliminary data.</text>
</comment>